<dbReference type="AlphaFoldDB" id="A0A2K3PDV3"/>
<reference evidence="1 2" key="1">
    <citation type="journal article" date="2014" name="Am. J. Bot.">
        <title>Genome assembly and annotation for red clover (Trifolium pratense; Fabaceae).</title>
        <authorList>
            <person name="Istvanek J."/>
            <person name="Jaros M."/>
            <person name="Krenek A."/>
            <person name="Repkova J."/>
        </authorList>
    </citation>
    <scope>NUCLEOTIDE SEQUENCE [LARGE SCALE GENOMIC DNA]</scope>
    <source>
        <strain evidence="2">cv. Tatra</strain>
        <tissue evidence="1">Young leaves</tissue>
    </source>
</reference>
<evidence type="ECO:0000313" key="1">
    <source>
        <dbReference type="EMBL" id="PNY13424.1"/>
    </source>
</evidence>
<dbReference type="EMBL" id="ASHM01006062">
    <property type="protein sequence ID" value="PNY13424.1"/>
    <property type="molecule type" value="Genomic_DNA"/>
</dbReference>
<protein>
    <submittedName>
        <fullName evidence="1">Uncharacterized protein</fullName>
    </submittedName>
</protein>
<accession>A0A2K3PDV3</accession>
<comment type="caution">
    <text evidence="1">The sequence shown here is derived from an EMBL/GenBank/DDBJ whole genome shotgun (WGS) entry which is preliminary data.</text>
</comment>
<proteinExistence type="predicted"/>
<reference evidence="1 2" key="2">
    <citation type="journal article" date="2017" name="Front. Plant Sci.">
        <title>Gene Classification and Mining of Molecular Markers Useful in Red Clover (Trifolium pratense) Breeding.</title>
        <authorList>
            <person name="Istvanek J."/>
            <person name="Dluhosova J."/>
            <person name="Dluhos P."/>
            <person name="Patkova L."/>
            <person name="Nedelnik J."/>
            <person name="Repkova J."/>
        </authorList>
    </citation>
    <scope>NUCLEOTIDE SEQUENCE [LARGE SCALE GENOMIC DNA]</scope>
    <source>
        <strain evidence="2">cv. Tatra</strain>
        <tissue evidence="1">Young leaves</tissue>
    </source>
</reference>
<gene>
    <name evidence="1" type="ORF">L195_g010078</name>
</gene>
<name>A0A2K3PDV3_TRIPR</name>
<sequence>MQNKCYVAICTCMHLSTYCIDTSTRHGTLQLCLVMLLLAKADVVFKENDNSNLNLAV</sequence>
<organism evidence="1 2">
    <name type="scientific">Trifolium pratense</name>
    <name type="common">Red clover</name>
    <dbReference type="NCBI Taxonomy" id="57577"/>
    <lineage>
        <taxon>Eukaryota</taxon>
        <taxon>Viridiplantae</taxon>
        <taxon>Streptophyta</taxon>
        <taxon>Embryophyta</taxon>
        <taxon>Tracheophyta</taxon>
        <taxon>Spermatophyta</taxon>
        <taxon>Magnoliopsida</taxon>
        <taxon>eudicotyledons</taxon>
        <taxon>Gunneridae</taxon>
        <taxon>Pentapetalae</taxon>
        <taxon>rosids</taxon>
        <taxon>fabids</taxon>
        <taxon>Fabales</taxon>
        <taxon>Fabaceae</taxon>
        <taxon>Papilionoideae</taxon>
        <taxon>50 kb inversion clade</taxon>
        <taxon>NPAAA clade</taxon>
        <taxon>Hologalegina</taxon>
        <taxon>IRL clade</taxon>
        <taxon>Trifolieae</taxon>
        <taxon>Trifolium</taxon>
    </lineage>
</organism>
<evidence type="ECO:0000313" key="2">
    <source>
        <dbReference type="Proteomes" id="UP000236291"/>
    </source>
</evidence>
<dbReference type="Proteomes" id="UP000236291">
    <property type="component" value="Unassembled WGS sequence"/>
</dbReference>
<feature type="non-terminal residue" evidence="1">
    <location>
        <position position="57"/>
    </location>
</feature>